<evidence type="ECO:0000313" key="2">
    <source>
        <dbReference type="WBParaSite" id="MCU_007414-RC"/>
    </source>
</evidence>
<sequence length="227" mass="25363">MSAKLKEPGRLLPDMTEVYVSEASAMERVFDSFIKDCGLSDLSQMNTLLEKINLLSQRMAKLGTCEIAPHSLQRRCSSVRNDKEVLKRRNIDLAAMDREMEALSCGIHSHSEDLKRISKFPQLCKEVKSVDISILSDAAKSFDSVSSSSGACSSPLPEYYDPVEVEKVRSETALLRTKLADLEERLSRFGGLDTDLEVASNKVKEMETQLAKMHEKIDPARGFSGWN</sequence>
<organism evidence="2">
    <name type="scientific">Mesocestoides corti</name>
    <name type="common">Flatworm</name>
    <dbReference type="NCBI Taxonomy" id="53468"/>
    <lineage>
        <taxon>Eukaryota</taxon>
        <taxon>Metazoa</taxon>
        <taxon>Spiralia</taxon>
        <taxon>Lophotrochozoa</taxon>
        <taxon>Platyhelminthes</taxon>
        <taxon>Cestoda</taxon>
        <taxon>Eucestoda</taxon>
        <taxon>Cyclophyllidea</taxon>
        <taxon>Mesocestoididae</taxon>
        <taxon>Mesocestoides</taxon>
    </lineage>
</organism>
<accession>A0A5K3FCY3</accession>
<proteinExistence type="predicted"/>
<dbReference type="AlphaFoldDB" id="A0A5K3FCY3"/>
<feature type="coiled-coil region" evidence="1">
    <location>
        <begin position="165"/>
        <end position="216"/>
    </location>
</feature>
<reference evidence="2" key="1">
    <citation type="submission" date="2019-11" db="UniProtKB">
        <authorList>
            <consortium name="WormBaseParasite"/>
        </authorList>
    </citation>
    <scope>IDENTIFICATION</scope>
</reference>
<name>A0A5K3FCY3_MESCO</name>
<evidence type="ECO:0000256" key="1">
    <source>
        <dbReference type="SAM" id="Coils"/>
    </source>
</evidence>
<dbReference type="WBParaSite" id="MCU_007414-RC">
    <property type="protein sequence ID" value="MCU_007414-RC"/>
    <property type="gene ID" value="MCU_007414"/>
</dbReference>
<keyword evidence="1" id="KW-0175">Coiled coil</keyword>
<protein>
    <submittedName>
        <fullName evidence="2">Protein MIS12 homolog</fullName>
    </submittedName>
</protein>